<comment type="caution">
    <text evidence="1">The sequence shown here is derived from an EMBL/GenBank/DDBJ whole genome shotgun (WGS) entry which is preliminary data.</text>
</comment>
<dbReference type="AlphaFoldDB" id="Q4C5R2"/>
<reference evidence="1" key="3">
    <citation type="submission" date="2016-12" db="EMBL/GenBank/DDBJ databases">
        <title>Annotation of the draft genome assembly of Crocosphaera watsonii WH 8501.</title>
        <authorList>
            <consortium name="US DOE Joint Genome Institute (JGI-ORNL)"/>
            <person name="Larimer F."/>
            <person name="Land M."/>
        </authorList>
    </citation>
    <scope>NUCLEOTIDE SEQUENCE</scope>
    <source>
        <strain evidence="1">WH 8501</strain>
    </source>
</reference>
<reference evidence="1" key="2">
    <citation type="submission" date="2005-06" db="EMBL/GenBank/DDBJ databases">
        <title>Sequencing of the draft genome and assembly of Crocosphaera watsonii WH 8501.</title>
        <authorList>
            <consortium name="US DOE Joint Genome Institute (JGI-PGF)"/>
            <person name="Copeland A."/>
            <person name="Lucas S."/>
            <person name="Lapidus A."/>
            <person name="Barry K."/>
            <person name="Detter C."/>
            <person name="Glavina T."/>
            <person name="Hammon N."/>
            <person name="Israni S."/>
            <person name="Pitluck S."/>
            <person name="Richardson P."/>
        </authorList>
    </citation>
    <scope>NUCLEOTIDE SEQUENCE [LARGE SCALE GENOMIC DNA]</scope>
    <source>
        <strain evidence="1">WH 8501</strain>
    </source>
</reference>
<dbReference type="RefSeq" id="WP_007304866.1">
    <property type="nucleotide sequence ID" value="NZ_AADV02000005.1"/>
</dbReference>
<dbReference type="OrthoDB" id="420847at2"/>
<dbReference type="Proteomes" id="UP000003922">
    <property type="component" value="Unassembled WGS sequence"/>
</dbReference>
<keyword evidence="2" id="KW-1185">Reference proteome</keyword>
<evidence type="ECO:0000313" key="2">
    <source>
        <dbReference type="Proteomes" id="UP000003922"/>
    </source>
</evidence>
<dbReference type="EMBL" id="AADV02000005">
    <property type="protein sequence ID" value="EAM51352.1"/>
    <property type="molecule type" value="Genomic_DNA"/>
</dbReference>
<gene>
    <name evidence="1" type="ORF">CwatDRAFT_4471</name>
</gene>
<proteinExistence type="predicted"/>
<organism evidence="1 2">
    <name type="scientific">Crocosphaera watsonii WH 8501</name>
    <dbReference type="NCBI Taxonomy" id="165597"/>
    <lineage>
        <taxon>Bacteria</taxon>
        <taxon>Bacillati</taxon>
        <taxon>Cyanobacteriota</taxon>
        <taxon>Cyanophyceae</taxon>
        <taxon>Oscillatoriophycideae</taxon>
        <taxon>Chroococcales</taxon>
        <taxon>Aphanothecaceae</taxon>
        <taxon>Crocosphaera</taxon>
    </lineage>
</organism>
<dbReference type="KEGG" id="cwa:CwatDRAFT_4471"/>
<evidence type="ECO:0000313" key="1">
    <source>
        <dbReference type="EMBL" id="EAM51352.1"/>
    </source>
</evidence>
<name>Q4C5R2_CROWT</name>
<accession>Q4C5R2</accession>
<reference evidence="1" key="1">
    <citation type="submission" date="2004-02" db="EMBL/GenBank/DDBJ databases">
        <authorList>
            <consortium name="DOE Joint Genome Institute"/>
        </authorList>
    </citation>
    <scope>NUCLEOTIDE SEQUENCE [LARGE SCALE GENOMIC DNA]</scope>
    <source>
        <strain evidence="1">WH 8501</strain>
    </source>
</reference>
<protein>
    <submittedName>
        <fullName evidence="1">Uncharacterized protein</fullName>
    </submittedName>
</protein>
<sequence length="138" mass="16064">MYKARRVRAFSHHFDSWQQFCEKALNLSQFQVNNYIKAARVFKDLAFSGFKILPKCVSQCLPLAKLKDYELTEAWQKVIDENPPHRITKNAIEATIKGEPLAIKKRLEIPLPEWENFEQRCKDAGLNPKDELQKFLGG</sequence>